<organism evidence="1 2">
    <name type="scientific">Shewanella xiamenensis</name>
    <dbReference type="NCBI Taxonomy" id="332186"/>
    <lineage>
        <taxon>Bacteria</taxon>
        <taxon>Pseudomonadati</taxon>
        <taxon>Pseudomonadota</taxon>
        <taxon>Gammaproteobacteria</taxon>
        <taxon>Alteromonadales</taxon>
        <taxon>Shewanellaceae</taxon>
        <taxon>Shewanella</taxon>
    </lineage>
</organism>
<evidence type="ECO:0000313" key="1">
    <source>
        <dbReference type="EMBL" id="MDI5832565.1"/>
    </source>
</evidence>
<name>A0ABT6UDL9_9GAMM</name>
<sequence length="114" mass="13202">MTEIDLRIKQETKNAITHSVACEKLIMSGDLKGAIDYCVKQGIEPPQCSLTAQSANADKMRAIAERMLCDTKWWSRRLKRKAMMQFEQEQRENGHVTNFISDESLKHYQANKRK</sequence>
<dbReference type="EMBL" id="JAOTLW010000013">
    <property type="protein sequence ID" value="MDI5832565.1"/>
    <property type="molecule type" value="Genomic_DNA"/>
</dbReference>
<dbReference type="Proteomes" id="UP001159075">
    <property type="component" value="Unassembled WGS sequence"/>
</dbReference>
<evidence type="ECO:0000313" key="2">
    <source>
        <dbReference type="Proteomes" id="UP001159075"/>
    </source>
</evidence>
<comment type="caution">
    <text evidence="1">The sequence shown here is derived from an EMBL/GenBank/DDBJ whole genome shotgun (WGS) entry which is preliminary data.</text>
</comment>
<gene>
    <name evidence="1" type="ORF">ODY93_13380</name>
</gene>
<proteinExistence type="predicted"/>
<keyword evidence="2" id="KW-1185">Reference proteome</keyword>
<reference evidence="1 2" key="1">
    <citation type="submission" date="2022-09" db="EMBL/GenBank/DDBJ databases">
        <title>The outer-membrane cytochrome OmcA is essential for infection of Shewanella oneidensis by a zebrafish-associated bacteriophage.</title>
        <authorList>
            <person name="Grenfell A.W."/>
            <person name="Intile P."/>
            <person name="Mcfarlane J."/>
            <person name="Leung D."/>
            <person name="Abdalla K."/>
            <person name="Wold M."/>
            <person name="Kees E."/>
            <person name="Gralnick J."/>
        </authorList>
    </citation>
    <scope>NUCLEOTIDE SEQUENCE [LARGE SCALE GENOMIC DNA]</scope>
    <source>
        <strain evidence="1 2">NF-5</strain>
    </source>
</reference>
<accession>A0ABT6UDL9</accession>
<dbReference type="RefSeq" id="WP_282679534.1">
    <property type="nucleotide sequence ID" value="NZ_CP106875.1"/>
</dbReference>
<protein>
    <submittedName>
        <fullName evidence="1">Uncharacterized protein</fullName>
    </submittedName>
</protein>